<dbReference type="AlphaFoldDB" id="A0A081AU45"/>
<protein>
    <submittedName>
        <fullName evidence="1">Uncharacterized protein</fullName>
    </submittedName>
</protein>
<reference evidence="1 2" key="1">
    <citation type="submission" date="2013-11" db="EMBL/GenBank/DDBJ databases">
        <title>The Genome Sequence of Phytophthora parasitica P1976.</title>
        <authorList>
            <consortium name="The Broad Institute Genomics Platform"/>
            <person name="Russ C."/>
            <person name="Tyler B."/>
            <person name="Panabieres F."/>
            <person name="Shan W."/>
            <person name="Tripathy S."/>
            <person name="Grunwald N."/>
            <person name="Machado M."/>
            <person name="Johnson C.S."/>
            <person name="Walker B."/>
            <person name="Young S."/>
            <person name="Zeng Q."/>
            <person name="Gargeya S."/>
            <person name="Fitzgerald M."/>
            <person name="Haas B."/>
            <person name="Abouelleil A."/>
            <person name="Allen A.W."/>
            <person name="Alvarado L."/>
            <person name="Arachchi H.M."/>
            <person name="Berlin A.M."/>
            <person name="Chapman S.B."/>
            <person name="Gainer-Dewar J."/>
            <person name="Goldberg J."/>
            <person name="Griggs A."/>
            <person name="Gujja S."/>
            <person name="Hansen M."/>
            <person name="Howarth C."/>
            <person name="Imamovic A."/>
            <person name="Ireland A."/>
            <person name="Larimer J."/>
            <person name="McCowan C."/>
            <person name="Murphy C."/>
            <person name="Pearson M."/>
            <person name="Poon T.W."/>
            <person name="Priest M."/>
            <person name="Roberts A."/>
            <person name="Saif S."/>
            <person name="Shea T."/>
            <person name="Sisk P."/>
            <person name="Sykes S."/>
            <person name="Wortman J."/>
            <person name="Nusbaum C."/>
            <person name="Birren B."/>
        </authorList>
    </citation>
    <scope>NUCLEOTIDE SEQUENCE [LARGE SCALE GENOMIC DNA]</scope>
    <source>
        <strain evidence="1 2">P1976</strain>
    </source>
</reference>
<dbReference type="EMBL" id="ANJA01000704">
    <property type="protein sequence ID" value="ETO82406.1"/>
    <property type="molecule type" value="Genomic_DNA"/>
</dbReference>
<dbReference type="Proteomes" id="UP000028582">
    <property type="component" value="Unassembled WGS sequence"/>
</dbReference>
<evidence type="ECO:0000313" key="1">
    <source>
        <dbReference type="EMBL" id="ETO82406.1"/>
    </source>
</evidence>
<gene>
    <name evidence="1" type="ORF">F444_03449</name>
</gene>
<name>A0A081AU45_PHYNI</name>
<evidence type="ECO:0000313" key="2">
    <source>
        <dbReference type="Proteomes" id="UP000028582"/>
    </source>
</evidence>
<dbReference type="OrthoDB" id="110516at2759"/>
<comment type="caution">
    <text evidence="1">The sequence shown here is derived from an EMBL/GenBank/DDBJ whole genome shotgun (WGS) entry which is preliminary data.</text>
</comment>
<accession>A0A081AU45</accession>
<sequence length="282" mass="32614">MKGDATKAPKGECASCGKLVSKSNMAKHRKVCGKKKAPKTRKVINRASYKRTKDKILNKRFEQRTFNRFRRLEVAREQLVTLSNKPLDVDLIKVKQWTPVPKTSLLHGISMDSNLFAICLNTLRERCKKLYKIGHAHVEWPKFYKAIMFTLHPEKIPSAACDFNPTRSGHGRLTEDVTDGLSDAAYERENRIRRARRDKEEGEIKFSHLQDQLRMYRKPVEKHLASVSLLAANFQAKQEKAQTVRDEELAKLKKVIKEFESKGLCATYEEFKESEKHRRSDA</sequence>
<organism evidence="1 2">
    <name type="scientific">Phytophthora nicotianae P1976</name>
    <dbReference type="NCBI Taxonomy" id="1317066"/>
    <lineage>
        <taxon>Eukaryota</taxon>
        <taxon>Sar</taxon>
        <taxon>Stramenopiles</taxon>
        <taxon>Oomycota</taxon>
        <taxon>Peronosporomycetes</taxon>
        <taxon>Peronosporales</taxon>
        <taxon>Peronosporaceae</taxon>
        <taxon>Phytophthora</taxon>
    </lineage>
</organism>
<proteinExistence type="predicted"/>